<name>A0A3G7TJI6_9PSED</name>
<keyword evidence="1" id="KW-0175">Coiled coil</keyword>
<dbReference type="RefSeq" id="WP_124319604.1">
    <property type="nucleotide sequence ID" value="NZ_CP027753.1"/>
</dbReference>
<reference evidence="3 4" key="1">
    <citation type="submission" date="2018-03" db="EMBL/GenBank/DDBJ databases">
        <title>Diversity of phytobeneficial traits revealed by whole-genome analysis of worldwide-isolated phenazine-producing Pseudomonas spp.</title>
        <authorList>
            <person name="Biessy A."/>
            <person name="Novinscak A."/>
            <person name="Blom J."/>
            <person name="Leger G."/>
            <person name="Thomashow L.S."/>
            <person name="Cazorla F.M."/>
            <person name="Josic D."/>
            <person name="Filion M."/>
        </authorList>
    </citation>
    <scope>NUCLEOTIDE SEQUENCE [LARGE SCALE GENOMIC DNA]</scope>
    <source>
        <strain evidence="3 4">B25</strain>
    </source>
</reference>
<evidence type="ECO:0000313" key="3">
    <source>
        <dbReference type="EMBL" id="AZE47267.1"/>
    </source>
</evidence>
<gene>
    <name evidence="3" type="ORF">C4K04_1577</name>
</gene>
<protein>
    <recommendedName>
        <fullName evidence="2">DUF4935 domain-containing protein</fullName>
    </recommendedName>
</protein>
<proteinExistence type="predicted"/>
<evidence type="ECO:0000256" key="1">
    <source>
        <dbReference type="SAM" id="Coils"/>
    </source>
</evidence>
<dbReference type="AlphaFoldDB" id="A0A3G7TJI6"/>
<dbReference type="InterPro" id="IPR032557">
    <property type="entry name" value="DUF4935"/>
</dbReference>
<dbReference type="EMBL" id="CP027753">
    <property type="protein sequence ID" value="AZE47267.1"/>
    <property type="molecule type" value="Genomic_DNA"/>
</dbReference>
<dbReference type="Proteomes" id="UP000268048">
    <property type="component" value="Chromosome"/>
</dbReference>
<sequence>MNEYVLLDSNIYCNDYFARSASFQFLIRYLNNTGRILLIPQVVLEEVSNVHARNIKSEIEALEKSSNALRRLCESYKAAHINSPVLQDYDLLKVISGRVEDLKVVGYSSVAHTEIFSRALHVKRPFRVGEKGYRDTLLWLSMLDFFKSSSSGADVVFINANKSDFYAEGADVKFHPDLQSDLDVLPGLNVRPYVSISSFVSEIDKIEHSIDRVKNLPLFEEYLEDEALDLFESIDHAFLQELDKVFLSGVGLLVQATHVSAEHMEGIEDFDIMSVSSFSEDSVYVACRHDLRVLVLEIQVPLAAYEANRGYVSMCNHFYDIEIAGSHAILKMTVRAYLSANFIFNIANQECSGYSSEILGFR</sequence>
<accession>A0A3G7TJI6</accession>
<feature type="domain" description="DUF4935" evidence="2">
    <location>
        <begin position="5"/>
        <end position="165"/>
    </location>
</feature>
<evidence type="ECO:0000313" key="4">
    <source>
        <dbReference type="Proteomes" id="UP000268048"/>
    </source>
</evidence>
<dbReference type="Pfam" id="PF16289">
    <property type="entry name" value="PIN_12"/>
    <property type="match status" value="1"/>
</dbReference>
<evidence type="ECO:0000259" key="2">
    <source>
        <dbReference type="Pfam" id="PF16289"/>
    </source>
</evidence>
<feature type="coiled-coil region" evidence="1">
    <location>
        <begin position="52"/>
        <end position="79"/>
    </location>
</feature>
<organism evidence="3 4">
    <name type="scientific">Pseudomonas chlororaphis</name>
    <dbReference type="NCBI Taxonomy" id="587753"/>
    <lineage>
        <taxon>Bacteria</taxon>
        <taxon>Pseudomonadati</taxon>
        <taxon>Pseudomonadota</taxon>
        <taxon>Gammaproteobacteria</taxon>
        <taxon>Pseudomonadales</taxon>
        <taxon>Pseudomonadaceae</taxon>
        <taxon>Pseudomonas</taxon>
    </lineage>
</organism>